<accession>A0AA96IZ59</accession>
<organism evidence="1">
    <name type="scientific">Marseillevirus sp</name>
    <dbReference type="NCBI Taxonomy" id="2809551"/>
    <lineage>
        <taxon>Viruses</taxon>
        <taxon>Varidnaviria</taxon>
        <taxon>Bamfordvirae</taxon>
        <taxon>Nucleocytoviricota</taxon>
        <taxon>Megaviricetes</taxon>
        <taxon>Pimascovirales</taxon>
        <taxon>Pimascovirales incertae sedis</taxon>
        <taxon>Marseilleviridae</taxon>
        <taxon>Marseillevirus</taxon>
    </lineage>
</organism>
<name>A0AA96IZ59_9VIRU</name>
<dbReference type="SUPFAM" id="SSF82185">
    <property type="entry name" value="Histone H3 K4-specific methyltransferase SET7/9 N-terminal domain"/>
    <property type="match status" value="2"/>
</dbReference>
<protein>
    <submittedName>
        <fullName evidence="1">MORN repeat containing protein</fullName>
    </submittedName>
</protein>
<reference evidence="1" key="1">
    <citation type="submission" date="2023-07" db="EMBL/GenBank/DDBJ databases">
        <authorList>
            <person name="Xia Y."/>
        </authorList>
    </citation>
    <scope>NUCLEOTIDE SEQUENCE</scope>
    <source>
        <strain evidence="1">E</strain>
    </source>
</reference>
<dbReference type="EMBL" id="OR343189">
    <property type="protein sequence ID" value="WNL50294.1"/>
    <property type="molecule type" value="Genomic_DNA"/>
</dbReference>
<gene>
    <name evidence="1" type="ORF">MarDSR_255</name>
</gene>
<dbReference type="Gene3D" id="2.20.110.10">
    <property type="entry name" value="Histone H3 K4-specific methyltransferase SET7/9 N-terminal domain"/>
    <property type="match status" value="2"/>
</dbReference>
<proteinExistence type="predicted"/>
<sequence length="181" mass="21767">MFLEKNIWFLEKMEKYLKIKEFCGYFVSCGEPRNMEEFKQEFLIRGTLENKEWTQLPDGKVHGVHICYSENGKIVSLWKDGKRHGETLEYECDKLVSRSLWENGEIKEKQKFDGSFVSWKAEYKDRKLHGLERSWIEGRLYTETDWFEGRMNGQQKTYDRYGRLCSISYWENNIPTKVEVT</sequence>
<evidence type="ECO:0000313" key="1">
    <source>
        <dbReference type="EMBL" id="WNL50294.1"/>
    </source>
</evidence>